<evidence type="ECO:0000313" key="2">
    <source>
        <dbReference type="EMBL" id="PMD65452.1"/>
    </source>
</evidence>
<dbReference type="Proteomes" id="UP000235371">
    <property type="component" value="Unassembled WGS sequence"/>
</dbReference>
<dbReference type="InParanoid" id="A0A2J6TR28"/>
<protein>
    <submittedName>
        <fullName evidence="2">Uncharacterized protein</fullName>
    </submittedName>
</protein>
<keyword evidence="3" id="KW-1185">Reference proteome</keyword>
<feature type="compositionally biased region" description="Polar residues" evidence="1">
    <location>
        <begin position="47"/>
        <end position="72"/>
    </location>
</feature>
<organism evidence="2 3">
    <name type="scientific">Hyaloscypha bicolor E</name>
    <dbReference type="NCBI Taxonomy" id="1095630"/>
    <lineage>
        <taxon>Eukaryota</taxon>
        <taxon>Fungi</taxon>
        <taxon>Dikarya</taxon>
        <taxon>Ascomycota</taxon>
        <taxon>Pezizomycotina</taxon>
        <taxon>Leotiomycetes</taxon>
        <taxon>Helotiales</taxon>
        <taxon>Hyaloscyphaceae</taxon>
        <taxon>Hyaloscypha</taxon>
        <taxon>Hyaloscypha bicolor</taxon>
    </lineage>
</organism>
<gene>
    <name evidence="2" type="ORF">K444DRAFT_180759</name>
</gene>
<feature type="region of interest" description="Disordered" evidence="1">
    <location>
        <begin position="14"/>
        <end position="72"/>
    </location>
</feature>
<name>A0A2J6TR28_9HELO</name>
<dbReference type="AlphaFoldDB" id="A0A2J6TR28"/>
<dbReference type="GeneID" id="36578895"/>
<dbReference type="EMBL" id="KZ613746">
    <property type="protein sequence ID" value="PMD65452.1"/>
    <property type="molecule type" value="Genomic_DNA"/>
</dbReference>
<sequence>MEILDITCRRRRTKLHVSNRPPSHQSLERDASLVSSTCSPQPRGLFSSDQTLHELQTPNCLESSPTSPEGSR</sequence>
<evidence type="ECO:0000313" key="3">
    <source>
        <dbReference type="Proteomes" id="UP000235371"/>
    </source>
</evidence>
<evidence type="ECO:0000256" key="1">
    <source>
        <dbReference type="SAM" id="MobiDB-lite"/>
    </source>
</evidence>
<proteinExistence type="predicted"/>
<reference evidence="2 3" key="1">
    <citation type="submission" date="2016-04" db="EMBL/GenBank/DDBJ databases">
        <title>A degradative enzymes factory behind the ericoid mycorrhizal symbiosis.</title>
        <authorList>
            <consortium name="DOE Joint Genome Institute"/>
            <person name="Martino E."/>
            <person name="Morin E."/>
            <person name="Grelet G."/>
            <person name="Kuo A."/>
            <person name="Kohler A."/>
            <person name="Daghino S."/>
            <person name="Barry K."/>
            <person name="Choi C."/>
            <person name="Cichocki N."/>
            <person name="Clum A."/>
            <person name="Copeland A."/>
            <person name="Hainaut M."/>
            <person name="Haridas S."/>
            <person name="Labutti K."/>
            <person name="Lindquist E."/>
            <person name="Lipzen A."/>
            <person name="Khouja H.-R."/>
            <person name="Murat C."/>
            <person name="Ohm R."/>
            <person name="Olson A."/>
            <person name="Spatafora J."/>
            <person name="Veneault-Fourrey C."/>
            <person name="Henrissat B."/>
            <person name="Grigoriev I."/>
            <person name="Martin F."/>
            <person name="Perotto S."/>
        </authorList>
    </citation>
    <scope>NUCLEOTIDE SEQUENCE [LARGE SCALE GENOMIC DNA]</scope>
    <source>
        <strain evidence="2 3">E</strain>
    </source>
</reference>
<dbReference type="RefSeq" id="XP_024742356.1">
    <property type="nucleotide sequence ID" value="XM_024870813.1"/>
</dbReference>
<accession>A0A2J6TR28</accession>